<evidence type="ECO:0000259" key="2">
    <source>
        <dbReference type="PROSITE" id="PS50076"/>
    </source>
</evidence>
<reference evidence="3" key="1">
    <citation type="submission" date="2014-11" db="EMBL/GenBank/DDBJ databases">
        <authorList>
            <person name="Otto D Thomas"/>
            <person name="Naeem Raeece"/>
        </authorList>
    </citation>
    <scope>NUCLEOTIDE SEQUENCE</scope>
</reference>
<feature type="region of interest" description="Disordered" evidence="1">
    <location>
        <begin position="314"/>
        <end position="514"/>
    </location>
</feature>
<feature type="domain" description="J" evidence="2">
    <location>
        <begin position="470"/>
        <end position="532"/>
    </location>
</feature>
<feature type="compositionally biased region" description="Basic and acidic residues" evidence="1">
    <location>
        <begin position="435"/>
        <end position="453"/>
    </location>
</feature>
<sequence>MGNGGSDLHGERVPTRQVDAAGLEKLRRMASEGPRDPSAKPSLSRSPSGVSGAPPPSTSDEPLPERIAQLAQAVKKFAKTKTEELQSGRLKHTLGAGTSPELEVVKKEHPEYADPIQTLVNDLGVAGRDSRKKFDAAADRLKVMAKEQKIKWTESTSITAAQKAAQSRALEQAEALNPQGLLAALQGLPAMEGLLQAAKALSKAEERVVTIAELRDAVLSVDKLMLDTWIEQAQTLGMPVDSRIFQLSELLAHPNAQKYAARYRKARLRLLEQMSQAASSLDLSLLLQVSKYAKPLRLETPQLTQLISMLVAASGRPATPSRPPRRTSFSADPRPPSASGAKASGKEKESFWGRGPGGGSKKVAANFPWGGAGGGEEGWKEGAKKYDEEQRRAAFEREFREKFGAGVGSRDDIPAGGFPFGGPRVRRSSTATGERGSRSFEEEGREQQRDRRPSNGMGDAAAAAQARRAAALKALGFPQGSEPSQAELKSAYRKGALQWHPDRPQNHSRAEEAKEKFQEIKDAFDYLAGPVGGVAAGT</sequence>
<organism evidence="3">
    <name type="scientific">Chromera velia CCMP2878</name>
    <dbReference type="NCBI Taxonomy" id="1169474"/>
    <lineage>
        <taxon>Eukaryota</taxon>
        <taxon>Sar</taxon>
        <taxon>Alveolata</taxon>
        <taxon>Colpodellida</taxon>
        <taxon>Chromeraceae</taxon>
        <taxon>Chromera</taxon>
    </lineage>
</organism>
<feature type="region of interest" description="Disordered" evidence="1">
    <location>
        <begin position="1"/>
        <end position="65"/>
    </location>
</feature>
<dbReference type="Pfam" id="PF00226">
    <property type="entry name" value="DnaJ"/>
    <property type="match status" value="1"/>
</dbReference>
<dbReference type="CDD" id="cd06257">
    <property type="entry name" value="DnaJ"/>
    <property type="match status" value="1"/>
</dbReference>
<dbReference type="SUPFAM" id="SSF46565">
    <property type="entry name" value="Chaperone J-domain"/>
    <property type="match status" value="1"/>
</dbReference>
<feature type="compositionally biased region" description="Basic and acidic residues" evidence="1">
    <location>
        <begin position="500"/>
        <end position="514"/>
    </location>
</feature>
<dbReference type="Gene3D" id="1.10.287.110">
    <property type="entry name" value="DnaJ domain"/>
    <property type="match status" value="1"/>
</dbReference>
<feature type="compositionally biased region" description="Basic and acidic residues" evidence="1">
    <location>
        <begin position="377"/>
        <end position="413"/>
    </location>
</feature>
<dbReference type="InterPro" id="IPR050817">
    <property type="entry name" value="DjlA_DnaK_co-chaperone"/>
</dbReference>
<evidence type="ECO:0000256" key="1">
    <source>
        <dbReference type="SAM" id="MobiDB-lite"/>
    </source>
</evidence>
<dbReference type="PROSITE" id="PS50076">
    <property type="entry name" value="DNAJ_2"/>
    <property type="match status" value="1"/>
</dbReference>
<gene>
    <name evidence="3" type="ORF">Cvel_1705</name>
</gene>
<accession>A0A0G4I272</accession>
<dbReference type="AlphaFoldDB" id="A0A0G4I272"/>
<dbReference type="InterPro" id="IPR036869">
    <property type="entry name" value="J_dom_sf"/>
</dbReference>
<dbReference type="PANTHER" id="PTHR24074">
    <property type="entry name" value="CO-CHAPERONE PROTEIN DJLA"/>
    <property type="match status" value="1"/>
</dbReference>
<dbReference type="VEuPathDB" id="CryptoDB:Cvel_1705"/>
<proteinExistence type="predicted"/>
<dbReference type="EMBL" id="CDMZ01004815">
    <property type="protein sequence ID" value="CEM51004.1"/>
    <property type="molecule type" value="Genomic_DNA"/>
</dbReference>
<name>A0A0G4I272_9ALVE</name>
<dbReference type="InterPro" id="IPR001623">
    <property type="entry name" value="DnaJ_domain"/>
</dbReference>
<evidence type="ECO:0000313" key="3">
    <source>
        <dbReference type="EMBL" id="CEM51004.1"/>
    </source>
</evidence>
<protein>
    <recommendedName>
        <fullName evidence="2">J domain-containing protein</fullName>
    </recommendedName>
</protein>
<feature type="compositionally biased region" description="Low complexity" evidence="1">
    <location>
        <begin position="460"/>
        <end position="475"/>
    </location>
</feature>
<feature type="compositionally biased region" description="Basic and acidic residues" evidence="1">
    <location>
        <begin position="22"/>
        <end position="38"/>
    </location>
</feature>
<dbReference type="SMART" id="SM00271">
    <property type="entry name" value="DnaJ"/>
    <property type="match status" value="1"/>
</dbReference>